<proteinExistence type="predicted"/>
<organism evidence="2 3">
    <name type="scientific">Candidatus Yanofskybacteria bacterium RIFCSPLOWO2_12_FULL_43_11b</name>
    <dbReference type="NCBI Taxonomy" id="1802710"/>
    <lineage>
        <taxon>Bacteria</taxon>
        <taxon>Candidatus Yanofskyibacteriota</taxon>
    </lineage>
</organism>
<dbReference type="EMBL" id="MGKY01000021">
    <property type="protein sequence ID" value="OGN33282.1"/>
    <property type="molecule type" value="Genomic_DNA"/>
</dbReference>
<evidence type="ECO:0000313" key="2">
    <source>
        <dbReference type="EMBL" id="OGN33282.1"/>
    </source>
</evidence>
<comment type="caution">
    <text evidence="2">The sequence shown here is derived from an EMBL/GenBank/DDBJ whole genome shotgun (WGS) entry which is preliminary data.</text>
</comment>
<dbReference type="AlphaFoldDB" id="A0A1F8H6S3"/>
<sequence length="86" mass="9526">MVSRLLAVLAWVAGILFFWSSWGVRTFWGFDALYWGWSVVVLVLLAKASMFCGCCKWGKGMGGEKECPACMGKGGEHMHPGHPKEM</sequence>
<gene>
    <name evidence="2" type="ORF">A3G51_02405</name>
</gene>
<dbReference type="Proteomes" id="UP000177745">
    <property type="component" value="Unassembled WGS sequence"/>
</dbReference>
<evidence type="ECO:0000313" key="3">
    <source>
        <dbReference type="Proteomes" id="UP000177745"/>
    </source>
</evidence>
<evidence type="ECO:0000256" key="1">
    <source>
        <dbReference type="SAM" id="Phobius"/>
    </source>
</evidence>
<protein>
    <submittedName>
        <fullName evidence="2">Uncharacterized protein</fullName>
    </submittedName>
</protein>
<name>A0A1F8H6S3_9BACT</name>
<keyword evidence="1" id="KW-0812">Transmembrane</keyword>
<reference evidence="2 3" key="1">
    <citation type="journal article" date="2016" name="Nat. Commun.">
        <title>Thousands of microbial genomes shed light on interconnected biogeochemical processes in an aquifer system.</title>
        <authorList>
            <person name="Anantharaman K."/>
            <person name="Brown C.T."/>
            <person name="Hug L.A."/>
            <person name="Sharon I."/>
            <person name="Castelle C.J."/>
            <person name="Probst A.J."/>
            <person name="Thomas B.C."/>
            <person name="Singh A."/>
            <person name="Wilkins M.J."/>
            <person name="Karaoz U."/>
            <person name="Brodie E.L."/>
            <person name="Williams K.H."/>
            <person name="Hubbard S.S."/>
            <person name="Banfield J.F."/>
        </authorList>
    </citation>
    <scope>NUCLEOTIDE SEQUENCE [LARGE SCALE GENOMIC DNA]</scope>
</reference>
<keyword evidence="1" id="KW-1133">Transmembrane helix</keyword>
<feature type="transmembrane region" description="Helical" evidence="1">
    <location>
        <begin position="33"/>
        <end position="55"/>
    </location>
</feature>
<accession>A0A1F8H6S3</accession>
<keyword evidence="1" id="KW-0472">Membrane</keyword>